<dbReference type="Proteomes" id="UP000799750">
    <property type="component" value="Unassembled WGS sequence"/>
</dbReference>
<evidence type="ECO:0000313" key="3">
    <source>
        <dbReference type="Proteomes" id="UP000799750"/>
    </source>
</evidence>
<feature type="compositionally biased region" description="Basic and acidic residues" evidence="1">
    <location>
        <begin position="341"/>
        <end position="352"/>
    </location>
</feature>
<organism evidence="2 3">
    <name type="scientific">Lophium mytilinum</name>
    <dbReference type="NCBI Taxonomy" id="390894"/>
    <lineage>
        <taxon>Eukaryota</taxon>
        <taxon>Fungi</taxon>
        <taxon>Dikarya</taxon>
        <taxon>Ascomycota</taxon>
        <taxon>Pezizomycotina</taxon>
        <taxon>Dothideomycetes</taxon>
        <taxon>Pleosporomycetidae</taxon>
        <taxon>Mytilinidiales</taxon>
        <taxon>Mytilinidiaceae</taxon>
        <taxon>Lophium</taxon>
    </lineage>
</organism>
<accession>A0A6A6QBF1</accession>
<dbReference type="OrthoDB" id="3929397at2759"/>
<gene>
    <name evidence="2" type="ORF">BU16DRAFT_585944</name>
</gene>
<keyword evidence="3" id="KW-1185">Reference proteome</keyword>
<dbReference type="SUPFAM" id="SSF52047">
    <property type="entry name" value="RNI-like"/>
    <property type="match status" value="1"/>
</dbReference>
<dbReference type="InterPro" id="IPR032675">
    <property type="entry name" value="LRR_dom_sf"/>
</dbReference>
<feature type="region of interest" description="Disordered" evidence="1">
    <location>
        <begin position="316"/>
        <end position="352"/>
    </location>
</feature>
<sequence length="482" mass="54176">MSGQYSITHAANGDQTLIVQGGVKDFKETAENIVNDDDQLVHLRTIEIIGRDDNEDASWEERPQEELRAELNAFCESMVNILNAVHEKGKLESFKWAGLRFYLKKEGRSAAFWEALWKHSATLTKLELDCEQREIGDIPHPTAPMPNLHTLNLWMGNACGDDGTILNTLLHNTPNIRSLALSLPDCDLEGCRIRNLTWDYTFPHLSTLLVSVFSVPSTPVFAFLSRHPLVTTLTYGVDTDRDDSPDVFPPAALPHLRAIRFEICFDEAALAELFAADAARPIAHVFLERHSRNALSQLVGVAASLKCLEIEAMARDWRPEEPDSDDSDSDDDEEAEGEEEKTEREPEPRLPEVVKGLLPELGELQELAVGLETANTYVGRFQHPPPMGVDDLIAVLEVLPAKSKIRAIRLSDSRGEELSEEFKADVPGVPEGLEFIRWDVGKKKNLYRLERGNGKVKAVLHEPLWQNTSEEKSWTDERVLEY</sequence>
<dbReference type="AlphaFoldDB" id="A0A6A6QBF1"/>
<dbReference type="EMBL" id="MU004198">
    <property type="protein sequence ID" value="KAF2489725.1"/>
    <property type="molecule type" value="Genomic_DNA"/>
</dbReference>
<evidence type="ECO:0000256" key="1">
    <source>
        <dbReference type="SAM" id="MobiDB-lite"/>
    </source>
</evidence>
<protein>
    <recommendedName>
        <fullName evidence="4">RNI-like protein</fullName>
    </recommendedName>
</protein>
<feature type="compositionally biased region" description="Acidic residues" evidence="1">
    <location>
        <begin position="322"/>
        <end position="340"/>
    </location>
</feature>
<proteinExistence type="predicted"/>
<evidence type="ECO:0008006" key="4">
    <source>
        <dbReference type="Google" id="ProtNLM"/>
    </source>
</evidence>
<reference evidence="2" key="1">
    <citation type="journal article" date="2020" name="Stud. Mycol.">
        <title>101 Dothideomycetes genomes: a test case for predicting lifestyles and emergence of pathogens.</title>
        <authorList>
            <person name="Haridas S."/>
            <person name="Albert R."/>
            <person name="Binder M."/>
            <person name="Bloem J."/>
            <person name="Labutti K."/>
            <person name="Salamov A."/>
            <person name="Andreopoulos B."/>
            <person name="Baker S."/>
            <person name="Barry K."/>
            <person name="Bills G."/>
            <person name="Bluhm B."/>
            <person name="Cannon C."/>
            <person name="Castanera R."/>
            <person name="Culley D."/>
            <person name="Daum C."/>
            <person name="Ezra D."/>
            <person name="Gonzalez J."/>
            <person name="Henrissat B."/>
            <person name="Kuo A."/>
            <person name="Liang C."/>
            <person name="Lipzen A."/>
            <person name="Lutzoni F."/>
            <person name="Magnuson J."/>
            <person name="Mondo S."/>
            <person name="Nolan M."/>
            <person name="Ohm R."/>
            <person name="Pangilinan J."/>
            <person name="Park H.-J."/>
            <person name="Ramirez L."/>
            <person name="Alfaro M."/>
            <person name="Sun H."/>
            <person name="Tritt A."/>
            <person name="Yoshinaga Y."/>
            <person name="Zwiers L.-H."/>
            <person name="Turgeon B."/>
            <person name="Goodwin S."/>
            <person name="Spatafora J."/>
            <person name="Crous P."/>
            <person name="Grigoriev I."/>
        </authorList>
    </citation>
    <scope>NUCLEOTIDE SEQUENCE</scope>
    <source>
        <strain evidence="2">CBS 269.34</strain>
    </source>
</reference>
<name>A0A6A6QBF1_9PEZI</name>
<evidence type="ECO:0000313" key="2">
    <source>
        <dbReference type="EMBL" id="KAF2489725.1"/>
    </source>
</evidence>
<dbReference type="Gene3D" id="3.80.10.10">
    <property type="entry name" value="Ribonuclease Inhibitor"/>
    <property type="match status" value="1"/>
</dbReference>